<dbReference type="Gene3D" id="3.50.50.60">
    <property type="entry name" value="FAD/NAD(P)-binding domain"/>
    <property type="match status" value="1"/>
</dbReference>
<evidence type="ECO:0000313" key="3">
    <source>
        <dbReference type="Proteomes" id="UP001501116"/>
    </source>
</evidence>
<evidence type="ECO:0000259" key="1">
    <source>
        <dbReference type="Pfam" id="PF01266"/>
    </source>
</evidence>
<accession>A0ABN2QPC1</accession>
<dbReference type="Proteomes" id="UP001501116">
    <property type="component" value="Unassembled WGS sequence"/>
</dbReference>
<organism evidence="2 3">
    <name type="scientific">Amycolatopsis minnesotensis</name>
    <dbReference type="NCBI Taxonomy" id="337894"/>
    <lineage>
        <taxon>Bacteria</taxon>
        <taxon>Bacillati</taxon>
        <taxon>Actinomycetota</taxon>
        <taxon>Actinomycetes</taxon>
        <taxon>Pseudonocardiales</taxon>
        <taxon>Pseudonocardiaceae</taxon>
        <taxon>Amycolatopsis</taxon>
    </lineage>
</organism>
<dbReference type="RefSeq" id="WP_344416963.1">
    <property type="nucleotide sequence ID" value="NZ_BAAANN010000008.1"/>
</dbReference>
<sequence>MSTTPYWQETLAPVVPGPPLDGDVTCDVCIVGGGGTGLWTAHALKEAEPSMDVRILEAGTVGLGASVHGGGFVTLAGAKVLRRLLWYYGTTKAAGVYKAVAKSMLEIGRFCRKNGIDAEYERTGILQVVTDTKQLARLQLQVDRARKLGMDGSMTVYDAEEARERIGSPTVLGGMTAFGAVVNPHKLVQGLAGVVRAQGAVIHEQTPALDVRKIDGKFQVSTPHGVVTAREVVLATNAWQHTFSEMTDRVMPVWNHLLVSEPLTGEQLARVPWPGREPVSNMRSFFFTTRLTQDNRVIWTGGRWHYRPGRDMAPENARNPEAYRELRTAFDAFFPAWHDVRMSHANGACIGWSHSFIPQFGRTSSGLLYGHGYTGAGLAASHAGGRILRDLILHRASEYTELAYVTVNQPKFMPGKFGDRGADFFVWRQRTGDRIPLLLPHRAALSSRSFFNRHRRGPAERAGS</sequence>
<dbReference type="Pfam" id="PF01266">
    <property type="entry name" value="DAO"/>
    <property type="match status" value="1"/>
</dbReference>
<dbReference type="EMBL" id="BAAANN010000008">
    <property type="protein sequence ID" value="GAA1954382.1"/>
    <property type="molecule type" value="Genomic_DNA"/>
</dbReference>
<feature type="domain" description="FAD dependent oxidoreductase" evidence="1">
    <location>
        <begin position="27"/>
        <end position="391"/>
    </location>
</feature>
<comment type="caution">
    <text evidence="2">The sequence shown here is derived from an EMBL/GenBank/DDBJ whole genome shotgun (WGS) entry which is preliminary data.</text>
</comment>
<dbReference type="InterPro" id="IPR006076">
    <property type="entry name" value="FAD-dep_OxRdtase"/>
</dbReference>
<name>A0ABN2QPC1_9PSEU</name>
<proteinExistence type="predicted"/>
<dbReference type="InterPro" id="IPR036188">
    <property type="entry name" value="FAD/NAD-bd_sf"/>
</dbReference>
<dbReference type="PANTHER" id="PTHR13847:SF281">
    <property type="entry name" value="FAD DEPENDENT OXIDOREDUCTASE DOMAIN-CONTAINING PROTEIN"/>
    <property type="match status" value="1"/>
</dbReference>
<dbReference type="Gene3D" id="3.30.9.10">
    <property type="entry name" value="D-Amino Acid Oxidase, subunit A, domain 2"/>
    <property type="match status" value="1"/>
</dbReference>
<dbReference type="SUPFAM" id="SSF51905">
    <property type="entry name" value="FAD/NAD(P)-binding domain"/>
    <property type="match status" value="1"/>
</dbReference>
<protein>
    <submittedName>
        <fullName evidence="2">FAD-dependent oxidoreductase</fullName>
    </submittedName>
</protein>
<keyword evidence="3" id="KW-1185">Reference proteome</keyword>
<gene>
    <name evidence="2" type="ORF">GCM10009754_24790</name>
</gene>
<evidence type="ECO:0000313" key="2">
    <source>
        <dbReference type="EMBL" id="GAA1954382.1"/>
    </source>
</evidence>
<dbReference type="PANTHER" id="PTHR13847">
    <property type="entry name" value="SARCOSINE DEHYDROGENASE-RELATED"/>
    <property type="match status" value="1"/>
</dbReference>
<reference evidence="2 3" key="1">
    <citation type="journal article" date="2019" name="Int. J. Syst. Evol. Microbiol.">
        <title>The Global Catalogue of Microorganisms (GCM) 10K type strain sequencing project: providing services to taxonomists for standard genome sequencing and annotation.</title>
        <authorList>
            <consortium name="The Broad Institute Genomics Platform"/>
            <consortium name="The Broad Institute Genome Sequencing Center for Infectious Disease"/>
            <person name="Wu L."/>
            <person name="Ma J."/>
        </authorList>
    </citation>
    <scope>NUCLEOTIDE SEQUENCE [LARGE SCALE GENOMIC DNA]</scope>
    <source>
        <strain evidence="2 3">JCM 14545</strain>
    </source>
</reference>